<gene>
    <name evidence="1" type="ORF">PTTG_25958</name>
</gene>
<reference evidence="1" key="2">
    <citation type="submission" date="2016-05" db="EMBL/GenBank/DDBJ databases">
        <title>Comparative analysis highlights variable genome content of wheat rusts and divergence of the mating loci.</title>
        <authorList>
            <person name="Cuomo C.A."/>
            <person name="Bakkeren G."/>
            <person name="Szabo L."/>
            <person name="Khalil H."/>
            <person name="Joly D."/>
            <person name="Goldberg J."/>
            <person name="Young S."/>
            <person name="Zeng Q."/>
            <person name="Fellers J."/>
        </authorList>
    </citation>
    <scope>NUCLEOTIDE SEQUENCE [LARGE SCALE GENOMIC DNA]</scope>
    <source>
        <strain evidence="1">1-1 BBBD Race 1</strain>
    </source>
</reference>
<accession>A0A180GZH6</accession>
<protein>
    <submittedName>
        <fullName evidence="1 2">Uncharacterized protein</fullName>
    </submittedName>
</protein>
<dbReference type="VEuPathDB" id="FungiDB:PTTG_25958"/>
<dbReference type="AlphaFoldDB" id="A0A180GZH6"/>
<name>A0A180GZH6_PUCT1</name>
<keyword evidence="3" id="KW-1185">Reference proteome</keyword>
<dbReference type="Proteomes" id="UP000005240">
    <property type="component" value="Unassembled WGS sequence"/>
</dbReference>
<reference evidence="2 3" key="3">
    <citation type="journal article" date="2017" name="G3 (Bethesda)">
        <title>Comparative analysis highlights variable genome content of wheat rusts and divergence of the mating loci.</title>
        <authorList>
            <person name="Cuomo C.A."/>
            <person name="Bakkeren G."/>
            <person name="Khalil H.B."/>
            <person name="Panwar V."/>
            <person name="Joly D."/>
            <person name="Linning R."/>
            <person name="Sakthikumar S."/>
            <person name="Song X."/>
            <person name="Adiconis X."/>
            <person name="Fan L."/>
            <person name="Goldberg J.M."/>
            <person name="Levin J.Z."/>
            <person name="Young S."/>
            <person name="Zeng Q."/>
            <person name="Anikster Y."/>
            <person name="Bruce M."/>
            <person name="Wang M."/>
            <person name="Yin C."/>
            <person name="McCallum B."/>
            <person name="Szabo L.J."/>
            <person name="Hulbert S."/>
            <person name="Chen X."/>
            <person name="Fellers J.P."/>
        </authorList>
    </citation>
    <scope>NUCLEOTIDE SEQUENCE</scope>
    <source>
        <strain evidence="2">isolate 1-1 / race 1 (BBBD)</strain>
        <strain evidence="3">Isolate 1-1 / race 1 (BBBD)</strain>
    </source>
</reference>
<reference evidence="1" key="1">
    <citation type="submission" date="2009-11" db="EMBL/GenBank/DDBJ databases">
        <authorList>
            <consortium name="The Broad Institute Genome Sequencing Platform"/>
            <person name="Ward D."/>
            <person name="Feldgarden M."/>
            <person name="Earl A."/>
            <person name="Young S.K."/>
            <person name="Zeng Q."/>
            <person name="Koehrsen M."/>
            <person name="Alvarado L."/>
            <person name="Berlin A."/>
            <person name="Bochicchio J."/>
            <person name="Borenstein D."/>
            <person name="Chapman S.B."/>
            <person name="Chen Z."/>
            <person name="Engels R."/>
            <person name="Freedman E."/>
            <person name="Gellesch M."/>
            <person name="Goldberg J."/>
            <person name="Griggs A."/>
            <person name="Gujja S."/>
            <person name="Heilman E."/>
            <person name="Heiman D."/>
            <person name="Hepburn T."/>
            <person name="Howarth C."/>
            <person name="Jen D."/>
            <person name="Larson L."/>
            <person name="Lewis B."/>
            <person name="Mehta T."/>
            <person name="Park D."/>
            <person name="Pearson M."/>
            <person name="Roberts A."/>
            <person name="Saif S."/>
            <person name="Shea T."/>
            <person name="Shenoy N."/>
            <person name="Sisk P."/>
            <person name="Stolte C."/>
            <person name="Sykes S."/>
            <person name="Thomson T."/>
            <person name="Walk T."/>
            <person name="White J."/>
            <person name="Yandava C."/>
            <person name="Izard J."/>
            <person name="Baranova O.V."/>
            <person name="Blanton J.M."/>
            <person name="Tanner A.C."/>
            <person name="Dewhirst F.E."/>
            <person name="Haas B."/>
            <person name="Nusbaum C."/>
            <person name="Birren B."/>
        </authorList>
    </citation>
    <scope>NUCLEOTIDE SEQUENCE [LARGE SCALE GENOMIC DNA]</scope>
    <source>
        <strain evidence="1">1-1 BBBD Race 1</strain>
    </source>
</reference>
<dbReference type="EnsemblFungi" id="PTTG_25958-t43_1">
    <property type="protein sequence ID" value="PTTG_25958-t43_1-p1"/>
    <property type="gene ID" value="PTTG_25958"/>
</dbReference>
<sequence length="153" mass="17880">MDWQFEKWHPMSSFQLSGTSVILAQTIRIVQPRPFHFLCCMRRKKIPILGPNEPENGQKEAKKSKLSRVIGNNPPVRELTVSVVQVTHSQASEPLEQPNFDLLRNWAQRKTVQDDVIQHHLDLDSALDPQFEEEKDLEMDCLRPKSEYKHLKR</sequence>
<evidence type="ECO:0000313" key="3">
    <source>
        <dbReference type="Proteomes" id="UP000005240"/>
    </source>
</evidence>
<proteinExistence type="predicted"/>
<evidence type="ECO:0000313" key="2">
    <source>
        <dbReference type="EnsemblFungi" id="PTTG_25958-t43_1-p1"/>
    </source>
</evidence>
<evidence type="ECO:0000313" key="1">
    <source>
        <dbReference type="EMBL" id="OAV97769.1"/>
    </source>
</evidence>
<reference evidence="2" key="4">
    <citation type="submission" date="2025-05" db="UniProtKB">
        <authorList>
            <consortium name="EnsemblFungi"/>
        </authorList>
    </citation>
    <scope>IDENTIFICATION</scope>
    <source>
        <strain evidence="2">isolate 1-1 / race 1 (BBBD)</strain>
    </source>
</reference>
<dbReference type="EMBL" id="ADAS02000011">
    <property type="protein sequence ID" value="OAV97769.1"/>
    <property type="molecule type" value="Genomic_DNA"/>
</dbReference>
<organism evidence="1">
    <name type="scientific">Puccinia triticina (isolate 1-1 / race 1 (BBBD))</name>
    <name type="common">Brown leaf rust fungus</name>
    <dbReference type="NCBI Taxonomy" id="630390"/>
    <lineage>
        <taxon>Eukaryota</taxon>
        <taxon>Fungi</taxon>
        <taxon>Dikarya</taxon>
        <taxon>Basidiomycota</taxon>
        <taxon>Pucciniomycotina</taxon>
        <taxon>Pucciniomycetes</taxon>
        <taxon>Pucciniales</taxon>
        <taxon>Pucciniaceae</taxon>
        <taxon>Puccinia</taxon>
    </lineage>
</organism>